<accession>A0ABR6YC68</accession>
<organism evidence="2 3">
    <name type="scientific">Undibacterium flavidum</name>
    <dbReference type="NCBI Taxonomy" id="2762297"/>
    <lineage>
        <taxon>Bacteria</taxon>
        <taxon>Pseudomonadati</taxon>
        <taxon>Pseudomonadota</taxon>
        <taxon>Betaproteobacteria</taxon>
        <taxon>Burkholderiales</taxon>
        <taxon>Oxalobacteraceae</taxon>
        <taxon>Undibacterium</taxon>
    </lineage>
</organism>
<protein>
    <recommendedName>
        <fullName evidence="4">Lipoprotein</fullName>
    </recommendedName>
</protein>
<dbReference type="RefSeq" id="WP_186942171.1">
    <property type="nucleotide sequence ID" value="NZ_JACOGA010000009.1"/>
</dbReference>
<evidence type="ECO:0000256" key="1">
    <source>
        <dbReference type="SAM" id="MobiDB-lite"/>
    </source>
</evidence>
<comment type="caution">
    <text evidence="2">The sequence shown here is derived from an EMBL/GenBank/DDBJ whole genome shotgun (WGS) entry which is preliminary data.</text>
</comment>
<proteinExistence type="predicted"/>
<evidence type="ECO:0000313" key="2">
    <source>
        <dbReference type="EMBL" id="MBC3874146.1"/>
    </source>
</evidence>
<evidence type="ECO:0000313" key="3">
    <source>
        <dbReference type="Proteomes" id="UP000624279"/>
    </source>
</evidence>
<reference evidence="2 3" key="1">
    <citation type="submission" date="2020-08" db="EMBL/GenBank/DDBJ databases">
        <title>Novel species isolated from subtropical streams in China.</title>
        <authorList>
            <person name="Lu H."/>
        </authorList>
    </citation>
    <scope>NUCLEOTIDE SEQUENCE [LARGE SCALE GENOMIC DNA]</scope>
    <source>
        <strain evidence="2 3">LX15W</strain>
    </source>
</reference>
<gene>
    <name evidence="2" type="ORF">H8K55_11130</name>
</gene>
<dbReference type="EMBL" id="JACOGA010000009">
    <property type="protein sequence ID" value="MBC3874146.1"/>
    <property type="molecule type" value="Genomic_DNA"/>
</dbReference>
<evidence type="ECO:0008006" key="4">
    <source>
        <dbReference type="Google" id="ProtNLM"/>
    </source>
</evidence>
<keyword evidence="3" id="KW-1185">Reference proteome</keyword>
<sequence length="77" mass="8414">MKFLTLFIQSSLVLGLCCACKKPAEPKVNSASVTAESAPAFKIAEHQRQALEQAKQVEQELSKASEAHQKQIDEATK</sequence>
<dbReference type="Proteomes" id="UP000624279">
    <property type="component" value="Unassembled WGS sequence"/>
</dbReference>
<name>A0ABR6YC68_9BURK</name>
<feature type="region of interest" description="Disordered" evidence="1">
    <location>
        <begin position="54"/>
        <end position="77"/>
    </location>
</feature>